<evidence type="ECO:0000313" key="3">
    <source>
        <dbReference type="Proteomes" id="UP000634668"/>
    </source>
</evidence>
<dbReference type="InterPro" id="IPR036691">
    <property type="entry name" value="Endo/exonu/phosph_ase_sf"/>
</dbReference>
<dbReference type="Proteomes" id="UP000634668">
    <property type="component" value="Unassembled WGS sequence"/>
</dbReference>
<keyword evidence="2" id="KW-0378">Hydrolase</keyword>
<dbReference type="GO" id="GO:0004519">
    <property type="term" value="F:endonuclease activity"/>
    <property type="evidence" value="ECO:0007669"/>
    <property type="project" value="UniProtKB-KW"/>
</dbReference>
<evidence type="ECO:0000313" key="2">
    <source>
        <dbReference type="EMBL" id="GGW38213.1"/>
    </source>
</evidence>
<keyword evidence="2" id="KW-0540">Nuclease</keyword>
<dbReference type="Gene3D" id="3.60.10.10">
    <property type="entry name" value="Endonuclease/exonuclease/phosphatase"/>
    <property type="match status" value="1"/>
</dbReference>
<name>A0A918IY15_9FLAO</name>
<evidence type="ECO:0000259" key="1">
    <source>
        <dbReference type="Pfam" id="PF19580"/>
    </source>
</evidence>
<dbReference type="PANTHER" id="PTHR42834:SF1">
    <property type="entry name" value="ENDONUCLEASE_EXONUCLEASE_PHOSPHATASE FAMILY PROTEIN (AFU_ORTHOLOGUE AFUA_3G09210)"/>
    <property type="match status" value="1"/>
</dbReference>
<dbReference type="Pfam" id="PF19580">
    <property type="entry name" value="Exo_endo_phos_3"/>
    <property type="match status" value="1"/>
</dbReference>
<accession>A0A918IY15</accession>
<dbReference type="AlphaFoldDB" id="A0A918IY15"/>
<dbReference type="PANTHER" id="PTHR42834">
    <property type="entry name" value="ENDONUCLEASE/EXONUCLEASE/PHOSPHATASE FAMILY PROTEIN (AFU_ORTHOLOGUE AFUA_3G09210)"/>
    <property type="match status" value="1"/>
</dbReference>
<protein>
    <submittedName>
        <fullName evidence="2">Endonuclease</fullName>
    </submittedName>
</protein>
<feature type="domain" description="Endonuclease/exonuclease/phosphatase" evidence="1">
    <location>
        <begin position="16"/>
        <end position="320"/>
    </location>
</feature>
<dbReference type="InterPro" id="IPR005135">
    <property type="entry name" value="Endo/exonuclease/phosphatase"/>
</dbReference>
<reference evidence="2" key="2">
    <citation type="submission" date="2020-09" db="EMBL/GenBank/DDBJ databases">
        <authorList>
            <person name="Sun Q."/>
            <person name="Kim S."/>
        </authorList>
    </citation>
    <scope>NUCLEOTIDE SEQUENCE</scope>
    <source>
        <strain evidence="2">KCTC 12113</strain>
    </source>
</reference>
<gene>
    <name evidence="2" type="ORF">GCM10007383_23830</name>
</gene>
<sequence length="322" mass="37122">MDFSIFNRKSVQNVYTIAFYNLENLFDTTVDQNTLDLDFTPNGSRKWTTRRYNRKLEKLAATIPKIGFDATGKPPVLVGVAEIEKGSVIQALLETEPLKEHHYDYVHYKSPDDRGMDTALIYHRDHFKVIQSAPIPLIIPAKGDKEATRDILYIHGILNGEMVHVFVNHWPSRRTGNHETDYKRIAAAKTIISYMEFIEEEFKDPNYIVMGDFNDGPGSDSIQTLVNIGKLYNPMESLRSPSRGSVSYRRSWNLFDQILISHNFFNYKEGTHSFSSADIFDKSFLMESKGRYKGKPFRTYVGEKYNGGYSDHFPVYVQLELN</sequence>
<dbReference type="RefSeq" id="WP_026813475.1">
    <property type="nucleotide sequence ID" value="NZ_BMWP01000015.1"/>
</dbReference>
<dbReference type="SUPFAM" id="SSF56219">
    <property type="entry name" value="DNase I-like"/>
    <property type="match status" value="1"/>
</dbReference>
<proteinExistence type="predicted"/>
<organism evidence="2 3">
    <name type="scientific">Arenibacter certesii</name>
    <dbReference type="NCBI Taxonomy" id="228955"/>
    <lineage>
        <taxon>Bacteria</taxon>
        <taxon>Pseudomonadati</taxon>
        <taxon>Bacteroidota</taxon>
        <taxon>Flavobacteriia</taxon>
        <taxon>Flavobacteriales</taxon>
        <taxon>Flavobacteriaceae</taxon>
        <taxon>Arenibacter</taxon>
    </lineage>
</organism>
<reference evidence="2" key="1">
    <citation type="journal article" date="2014" name="Int. J. Syst. Evol. Microbiol.">
        <title>Complete genome sequence of Corynebacterium casei LMG S-19264T (=DSM 44701T), isolated from a smear-ripened cheese.</title>
        <authorList>
            <consortium name="US DOE Joint Genome Institute (JGI-PGF)"/>
            <person name="Walter F."/>
            <person name="Albersmeier A."/>
            <person name="Kalinowski J."/>
            <person name="Ruckert C."/>
        </authorList>
    </citation>
    <scope>NUCLEOTIDE SEQUENCE</scope>
    <source>
        <strain evidence="2">KCTC 12113</strain>
    </source>
</reference>
<keyword evidence="2" id="KW-0255">Endonuclease</keyword>
<comment type="caution">
    <text evidence="2">The sequence shown here is derived from an EMBL/GenBank/DDBJ whole genome shotgun (WGS) entry which is preliminary data.</text>
</comment>
<dbReference type="EMBL" id="BMWP01000015">
    <property type="protein sequence ID" value="GGW38213.1"/>
    <property type="molecule type" value="Genomic_DNA"/>
</dbReference>
<keyword evidence="3" id="KW-1185">Reference proteome</keyword>